<keyword evidence="2" id="KW-1185">Reference proteome</keyword>
<name>A0A3A2ZWA5_9EURO</name>
<dbReference type="OrthoDB" id="2283785at2759"/>
<organism evidence="1 2">
    <name type="scientific">Aspergillus sclerotialis</name>
    <dbReference type="NCBI Taxonomy" id="2070753"/>
    <lineage>
        <taxon>Eukaryota</taxon>
        <taxon>Fungi</taxon>
        <taxon>Dikarya</taxon>
        <taxon>Ascomycota</taxon>
        <taxon>Pezizomycotina</taxon>
        <taxon>Eurotiomycetes</taxon>
        <taxon>Eurotiomycetidae</taxon>
        <taxon>Eurotiales</taxon>
        <taxon>Aspergillaceae</taxon>
        <taxon>Aspergillus</taxon>
        <taxon>Aspergillus subgen. Polypaecilum</taxon>
    </lineage>
</organism>
<sequence>MESLTKFSRPKVSIDLVGKGPSPILTYTTWDRIEGTVSIEVDHDTRFDDVEIAFEAHEDCVTGTAKTSVDRSAVPGTSEAYQTLLKLRQPIDSSEYPSPRVFERGKIYRFPFTFVVPDRLLPQICRHNKCNAQVEHAHTQLPPSLGDPMLASDGKTLLDDMSSEMCRISYIVRVTVRKVSPGNKSPRSLVSVGKKLRIIPAVEEDPPLDIAENDKAYWDRKTKDVRKGFMRGSLGRIEMFSSQPKPIELLPRAYEMGDSVRTVVTLQLRFYPIGNEKPPILSKLSSKLRVSTVYSNNPLETIPSGSPMSFSQLGQATYLETVPLSARCVESARWVKHTEPSRDSIASTSSIESCASSIHTGKTYYATSIVVPITLPKNKAFVPTFHSCIISRFYGLDLDVSYRTSATINPSISLRLPVQFTCHRKVDRGIYPPAQGEVKDEIDEFFCPRTIAPPSSEFTARARLPRVTGVCQ</sequence>
<gene>
    <name evidence="1" type="ORF">PHISCL_00691</name>
</gene>
<proteinExistence type="predicted"/>
<accession>A0A3A2ZWA5</accession>
<dbReference type="InterPro" id="IPR014752">
    <property type="entry name" value="Arrestin-like_C"/>
</dbReference>
<evidence type="ECO:0000313" key="1">
    <source>
        <dbReference type="EMBL" id="RJE26990.1"/>
    </source>
</evidence>
<comment type="caution">
    <text evidence="1">The sequence shown here is derived from an EMBL/GenBank/DDBJ whole genome shotgun (WGS) entry which is preliminary data.</text>
</comment>
<dbReference type="AlphaFoldDB" id="A0A3A2ZWA5"/>
<protein>
    <recommendedName>
        <fullName evidence="3">Arrestin-like N-terminal domain-containing protein</fullName>
    </recommendedName>
</protein>
<evidence type="ECO:0008006" key="3">
    <source>
        <dbReference type="Google" id="ProtNLM"/>
    </source>
</evidence>
<dbReference type="PANTHER" id="PTHR31904:SF1">
    <property type="entry name" value="BYPASS OF STOP CODON PROTEIN 5-RELATED"/>
    <property type="match status" value="1"/>
</dbReference>
<reference evidence="2" key="1">
    <citation type="submission" date="2017-02" db="EMBL/GenBank/DDBJ databases">
        <authorList>
            <person name="Tafer H."/>
            <person name="Lopandic K."/>
        </authorList>
    </citation>
    <scope>NUCLEOTIDE SEQUENCE [LARGE SCALE GENOMIC DNA]</scope>
    <source>
        <strain evidence="2">CBS 366.77</strain>
    </source>
</reference>
<dbReference type="Proteomes" id="UP000266188">
    <property type="component" value="Unassembled WGS sequence"/>
</dbReference>
<dbReference type="STRING" id="2070753.A0A3A2ZWA5"/>
<evidence type="ECO:0000313" key="2">
    <source>
        <dbReference type="Proteomes" id="UP000266188"/>
    </source>
</evidence>
<dbReference type="InterPro" id="IPR039634">
    <property type="entry name" value="Bul1-like"/>
</dbReference>
<dbReference type="EMBL" id="MVGC01000011">
    <property type="protein sequence ID" value="RJE26990.1"/>
    <property type="molecule type" value="Genomic_DNA"/>
</dbReference>
<dbReference type="PANTHER" id="PTHR31904">
    <property type="entry name" value="BYPASS OF STOP CODON PROTEIN 5-RELATED"/>
    <property type="match status" value="1"/>
</dbReference>
<dbReference type="Gene3D" id="2.60.40.640">
    <property type="match status" value="1"/>
</dbReference>